<gene>
    <name evidence="2" type="ORF">SYNPS1DRAFT_31820</name>
</gene>
<dbReference type="EMBL" id="KZ991939">
    <property type="protein sequence ID" value="RKP22571.1"/>
    <property type="molecule type" value="Genomic_DNA"/>
</dbReference>
<keyword evidence="3" id="KW-1185">Reference proteome</keyword>
<name>A0A4P9YTS5_9FUNG</name>
<feature type="compositionally biased region" description="Basic and acidic residues" evidence="1">
    <location>
        <begin position="21"/>
        <end position="44"/>
    </location>
</feature>
<sequence length="210" mass="23225">MPIVWMPSRASRRHASEPCTEDGREEHVDGRRHGEPEPRQEARIVQDAAGRIVHGDDAGEHDNEHEAELRQHKHAAHHEDPALAEQDEVGLLQEDGAAAEEAGGDAHADVPDHVAAVEVHGEHGHRVEHREQEAEQRWDEAAPRDEGAPPIAEHANGHAQIDAEHEAGEQVEEKLEEEAPHAPPRHLETVGMREYSKMAMAARSDAEDGR</sequence>
<proteinExistence type="predicted"/>
<dbReference type="Proteomes" id="UP000278143">
    <property type="component" value="Unassembled WGS sequence"/>
</dbReference>
<dbReference type="AlphaFoldDB" id="A0A4P9YTS5"/>
<accession>A0A4P9YTS5</accession>
<feature type="region of interest" description="Disordered" evidence="1">
    <location>
        <begin position="1"/>
        <end position="193"/>
    </location>
</feature>
<organism evidence="2 3">
    <name type="scientific">Syncephalis pseudoplumigaleata</name>
    <dbReference type="NCBI Taxonomy" id="1712513"/>
    <lineage>
        <taxon>Eukaryota</taxon>
        <taxon>Fungi</taxon>
        <taxon>Fungi incertae sedis</taxon>
        <taxon>Zoopagomycota</taxon>
        <taxon>Zoopagomycotina</taxon>
        <taxon>Zoopagomycetes</taxon>
        <taxon>Zoopagales</taxon>
        <taxon>Piptocephalidaceae</taxon>
        <taxon>Syncephalis</taxon>
    </lineage>
</organism>
<feature type="compositionally biased region" description="Basic and acidic residues" evidence="1">
    <location>
        <begin position="119"/>
        <end position="147"/>
    </location>
</feature>
<evidence type="ECO:0000313" key="3">
    <source>
        <dbReference type="Proteomes" id="UP000278143"/>
    </source>
</evidence>
<protein>
    <submittedName>
        <fullName evidence="2">Uncharacterized protein</fullName>
    </submittedName>
</protein>
<evidence type="ECO:0000313" key="2">
    <source>
        <dbReference type="EMBL" id="RKP22571.1"/>
    </source>
</evidence>
<evidence type="ECO:0000256" key="1">
    <source>
        <dbReference type="SAM" id="MobiDB-lite"/>
    </source>
</evidence>
<reference evidence="3" key="1">
    <citation type="journal article" date="2018" name="Nat. Microbiol.">
        <title>Leveraging single-cell genomics to expand the fungal tree of life.</title>
        <authorList>
            <person name="Ahrendt S.R."/>
            <person name="Quandt C.A."/>
            <person name="Ciobanu D."/>
            <person name="Clum A."/>
            <person name="Salamov A."/>
            <person name="Andreopoulos B."/>
            <person name="Cheng J.F."/>
            <person name="Woyke T."/>
            <person name="Pelin A."/>
            <person name="Henrissat B."/>
            <person name="Reynolds N.K."/>
            <person name="Benny G.L."/>
            <person name="Smith M.E."/>
            <person name="James T.Y."/>
            <person name="Grigoriev I.V."/>
        </authorList>
    </citation>
    <scope>NUCLEOTIDE SEQUENCE [LARGE SCALE GENOMIC DNA]</scope>
    <source>
        <strain evidence="3">Benny S71-1</strain>
    </source>
</reference>
<feature type="compositionally biased region" description="Basic and acidic residues" evidence="1">
    <location>
        <begin position="53"/>
        <end position="70"/>
    </location>
</feature>
<feature type="compositionally biased region" description="Basic and acidic residues" evidence="1">
    <location>
        <begin position="161"/>
        <end position="188"/>
    </location>
</feature>